<accession>A0A2A5IER9</accession>
<dbReference type="Proteomes" id="UP000228754">
    <property type="component" value="Unassembled WGS sequence"/>
</dbReference>
<protein>
    <submittedName>
        <fullName evidence="1">Uncharacterized protein</fullName>
    </submittedName>
</protein>
<evidence type="ECO:0000313" key="2">
    <source>
        <dbReference type="Proteomes" id="UP000228754"/>
    </source>
</evidence>
<dbReference type="EMBL" id="NKHG01000221">
    <property type="protein sequence ID" value="PCK15519.1"/>
    <property type="molecule type" value="Genomic_DNA"/>
</dbReference>
<comment type="caution">
    <text evidence="1">The sequence shown here is derived from an EMBL/GenBank/DDBJ whole genome shotgun (WGS) entry which is preliminary data.</text>
</comment>
<reference evidence="1 2" key="1">
    <citation type="submission" date="2017-06" db="EMBL/GenBank/DDBJ databases">
        <title>Draft Genome Sequence of Bacillus sp Strain 36R Isolated from saline sediment at Atanasia, Sonora, Mexico.</title>
        <authorList>
            <person name="Sanchez Diaz R."/>
            <person name="Quiroz Macias M.E."/>
            <person name="Ibarra Gamez J.C."/>
            <person name="Enciso Ibarra J."/>
            <person name="Gomez Gil B."/>
            <person name="Galaviz Silva L."/>
        </authorList>
    </citation>
    <scope>NUCLEOTIDE SEQUENCE [LARGE SCALE GENOMIC DNA]</scope>
    <source>
        <strain evidence="1 2">36R_ATNSAL</strain>
    </source>
</reference>
<dbReference type="OrthoDB" id="2991151at2"/>
<sequence>MNSKHGLSQGRLNAAKDYTRIFLENISRIELMYQLSLNKKVDGKEAENFIARHIKEIERDWERFKTYIEQRDDMRELD</sequence>
<proteinExistence type="predicted"/>
<gene>
    <name evidence="1" type="ORF">CEY02_20610</name>
</gene>
<name>A0A2A5IER9_BACPU</name>
<dbReference type="AlphaFoldDB" id="A0A2A5IER9"/>
<evidence type="ECO:0000313" key="1">
    <source>
        <dbReference type="EMBL" id="PCK15519.1"/>
    </source>
</evidence>
<organism evidence="1 2">
    <name type="scientific">Bacillus pumilus</name>
    <name type="common">Bacillus mesentericus</name>
    <dbReference type="NCBI Taxonomy" id="1408"/>
    <lineage>
        <taxon>Bacteria</taxon>
        <taxon>Bacillati</taxon>
        <taxon>Bacillota</taxon>
        <taxon>Bacilli</taxon>
        <taxon>Bacillales</taxon>
        <taxon>Bacillaceae</taxon>
        <taxon>Bacillus</taxon>
    </lineage>
</organism>